<keyword evidence="1" id="KW-0732">Signal</keyword>
<feature type="signal peptide" evidence="1">
    <location>
        <begin position="1"/>
        <end position="27"/>
    </location>
</feature>
<evidence type="ECO:0000313" key="3">
    <source>
        <dbReference type="Proteomes" id="UP001148313"/>
    </source>
</evidence>
<gene>
    <name evidence="2" type="ORF">OOZ53_04095</name>
</gene>
<dbReference type="PROSITE" id="PS51318">
    <property type="entry name" value="TAT"/>
    <property type="match status" value="1"/>
</dbReference>
<sequence>MGKKRRTILKAGAAVAAAALLPMKALARNPRRDGLSLDLPTHMLHESMIDFFEGKGFTLVDHQPLVTGNEGFNGGLRYDDTETETLRGQMAVQPCARIEDIENKDDRAVLPLFHIFYVRSSEGMTPADSLSMLLEYLVNDAGLARGRFAFVTTREFEGLLPVLEKHGFDPENQVHYRDTDEALAAGDGSGYFRYPGNPDATPFPTVGLYYKTRIDAAAPDTYPLPPGWTEIGEASIDDSVSLGFGLGTERVGYAQSGEIPGWRERLFLLYEQVDRHSPDNPPSGRELFSKG</sequence>
<accession>A0ABT4VIH5</accession>
<comment type="caution">
    <text evidence="2">The sequence shown here is derived from an EMBL/GenBank/DDBJ whole genome shotgun (WGS) entry which is preliminary data.</text>
</comment>
<organism evidence="2 3">
    <name type="scientific">Hoeflea poritis</name>
    <dbReference type="NCBI Taxonomy" id="2993659"/>
    <lineage>
        <taxon>Bacteria</taxon>
        <taxon>Pseudomonadati</taxon>
        <taxon>Pseudomonadota</taxon>
        <taxon>Alphaproteobacteria</taxon>
        <taxon>Hyphomicrobiales</taxon>
        <taxon>Rhizobiaceae</taxon>
        <taxon>Hoeflea</taxon>
    </lineage>
</organism>
<protein>
    <submittedName>
        <fullName evidence="2">Uncharacterized protein</fullName>
    </submittedName>
</protein>
<evidence type="ECO:0000313" key="2">
    <source>
        <dbReference type="EMBL" id="MDA4844514.1"/>
    </source>
</evidence>
<keyword evidence="3" id="KW-1185">Reference proteome</keyword>
<dbReference type="Proteomes" id="UP001148313">
    <property type="component" value="Unassembled WGS sequence"/>
</dbReference>
<reference evidence="2" key="1">
    <citation type="submission" date="2022-11" db="EMBL/GenBank/DDBJ databases">
        <title>Hoeflea poritis sp. nov., isolated from scleractinian coral Porites lutea.</title>
        <authorList>
            <person name="Zhang G."/>
            <person name="Wei Q."/>
            <person name="Cai L."/>
        </authorList>
    </citation>
    <scope>NUCLEOTIDE SEQUENCE</scope>
    <source>
        <strain evidence="2">E7-10</strain>
    </source>
</reference>
<dbReference type="InterPro" id="IPR006311">
    <property type="entry name" value="TAT_signal"/>
</dbReference>
<dbReference type="RefSeq" id="WP_271088045.1">
    <property type="nucleotide sequence ID" value="NZ_JAPJZH010000002.1"/>
</dbReference>
<evidence type="ECO:0000256" key="1">
    <source>
        <dbReference type="SAM" id="SignalP"/>
    </source>
</evidence>
<feature type="chain" id="PRO_5045603881" evidence="1">
    <location>
        <begin position="28"/>
        <end position="291"/>
    </location>
</feature>
<dbReference type="EMBL" id="JAPJZH010000002">
    <property type="protein sequence ID" value="MDA4844514.1"/>
    <property type="molecule type" value="Genomic_DNA"/>
</dbReference>
<proteinExistence type="predicted"/>
<name>A0ABT4VIH5_9HYPH</name>